<organism evidence="2 3">
    <name type="scientific">Xenorhabdus mauleonii</name>
    <dbReference type="NCBI Taxonomy" id="351675"/>
    <lineage>
        <taxon>Bacteria</taxon>
        <taxon>Pseudomonadati</taxon>
        <taxon>Pseudomonadota</taxon>
        <taxon>Gammaproteobacteria</taxon>
        <taxon>Enterobacterales</taxon>
        <taxon>Morganellaceae</taxon>
        <taxon>Xenorhabdus</taxon>
    </lineage>
</organism>
<reference evidence="2" key="1">
    <citation type="submission" date="2016-10" db="EMBL/GenBank/DDBJ databases">
        <authorList>
            <person name="de Groot N.N."/>
        </authorList>
    </citation>
    <scope>NUCLEOTIDE SEQUENCE [LARGE SCALE GENOMIC DNA]</scope>
    <source>
        <strain evidence="2">DSM 17908</strain>
    </source>
</reference>
<proteinExistence type="predicted"/>
<evidence type="ECO:0000313" key="2">
    <source>
        <dbReference type="EMBL" id="SFK04271.1"/>
    </source>
</evidence>
<dbReference type="EMBL" id="FORG01000025">
    <property type="protein sequence ID" value="SFK04271.1"/>
    <property type="molecule type" value="Genomic_DNA"/>
</dbReference>
<dbReference type="Proteomes" id="UP000224607">
    <property type="component" value="Unassembled WGS sequence"/>
</dbReference>
<dbReference type="AlphaFoldDB" id="A0A1I3WCR6"/>
<gene>
    <name evidence="2" type="ORF">SAMN05421680_12518</name>
    <name evidence="1" type="ORF">Xmau_04114</name>
</gene>
<evidence type="ECO:0000313" key="4">
    <source>
        <dbReference type="Proteomes" id="UP000224607"/>
    </source>
</evidence>
<dbReference type="RefSeq" id="WP_092513490.1">
    <property type="nucleotide sequence ID" value="NZ_CAWNQB010000018.1"/>
</dbReference>
<keyword evidence="4" id="KW-1185">Reference proteome</keyword>
<dbReference type="EMBL" id="NITY01000025">
    <property type="protein sequence ID" value="PHM36751.1"/>
    <property type="molecule type" value="Genomic_DNA"/>
</dbReference>
<evidence type="ECO:0000313" key="3">
    <source>
        <dbReference type="Proteomes" id="UP000198919"/>
    </source>
</evidence>
<reference evidence="1 4" key="3">
    <citation type="journal article" date="2017" name="Nat. Microbiol.">
        <title>Natural product diversity associated with the nematode symbionts Photorhabdus and Xenorhabdus.</title>
        <authorList>
            <person name="Tobias N.J."/>
            <person name="Wolff H."/>
            <person name="Djahanschiri B."/>
            <person name="Grundmann F."/>
            <person name="Kronenwerth M."/>
            <person name="Shi Y.M."/>
            <person name="Simonyi S."/>
            <person name="Grun P."/>
            <person name="Shapiro-Ilan D."/>
            <person name="Pidot S.J."/>
            <person name="Stinear T.P."/>
            <person name="Ebersberger I."/>
            <person name="Bode H.B."/>
        </authorList>
    </citation>
    <scope>NUCLEOTIDE SEQUENCE [LARGE SCALE GENOMIC DNA]</scope>
    <source>
        <strain evidence="1 4">DSM 17908</strain>
    </source>
</reference>
<dbReference type="Proteomes" id="UP000198919">
    <property type="component" value="Unassembled WGS sequence"/>
</dbReference>
<dbReference type="STRING" id="351675.SAMN05421680_12518"/>
<dbReference type="OrthoDB" id="9129015at2"/>
<protein>
    <submittedName>
        <fullName evidence="2">Uncharacterized protein</fullName>
    </submittedName>
</protein>
<accession>A0A1I3WCR6</accession>
<evidence type="ECO:0000313" key="1">
    <source>
        <dbReference type="EMBL" id="PHM36751.1"/>
    </source>
</evidence>
<name>A0A1I3WCR6_9GAMM</name>
<sequence>MLHRYGLKEVGLISLKSCHSANPEFVTDFLNALTEKKVKVGWILGYKGTINTTPRGKHVYISRIDSIAHRWFKIKLPDRYRVRIFEGNTRVINPNSPRYNHFTGINLADFDDD</sequence>
<reference evidence="3" key="2">
    <citation type="submission" date="2016-10" db="EMBL/GenBank/DDBJ databases">
        <authorList>
            <person name="Varghese N."/>
            <person name="Submissions S."/>
        </authorList>
    </citation>
    <scope>NUCLEOTIDE SEQUENCE [LARGE SCALE GENOMIC DNA]</scope>
    <source>
        <strain evidence="3">DSM 17908</strain>
    </source>
</reference>